<gene>
    <name evidence="1" type="ORF">NBRC3293_1541</name>
</gene>
<protein>
    <submittedName>
        <fullName evidence="1">Uncharacterized protein</fullName>
    </submittedName>
</protein>
<comment type="caution">
    <text evidence="1">The sequence shown here is derived from an EMBL/GenBank/DDBJ whole genome shotgun (WGS) entry which is preliminary data.</text>
</comment>
<proteinExistence type="predicted"/>
<reference evidence="1 2" key="1">
    <citation type="submission" date="2013-04" db="EMBL/GenBank/DDBJ databases">
        <title>Gluconobacter oxydans NBRC 3293 whole genome sequence.</title>
        <authorList>
            <person name="Matsutani M."/>
            <person name="Yakushi T."/>
            <person name="Matsushita K."/>
        </authorList>
    </citation>
    <scope>NUCLEOTIDE SEQUENCE [LARGE SCALE GENOMIC DNA]</scope>
    <source>
        <strain evidence="1 2">NBRC 3293</strain>
    </source>
</reference>
<dbReference type="Proteomes" id="UP000484858">
    <property type="component" value="Unassembled WGS sequence"/>
</dbReference>
<organism evidence="1 2">
    <name type="scientific">Gluconobacter oxydans NBRC 3293</name>
    <dbReference type="NCBI Taxonomy" id="1315969"/>
    <lineage>
        <taxon>Bacteria</taxon>
        <taxon>Pseudomonadati</taxon>
        <taxon>Pseudomonadota</taxon>
        <taxon>Alphaproteobacteria</taxon>
        <taxon>Acetobacterales</taxon>
        <taxon>Acetobacteraceae</taxon>
        <taxon>Gluconobacter</taxon>
    </lineage>
</organism>
<evidence type="ECO:0000313" key="1">
    <source>
        <dbReference type="EMBL" id="GEM17044.1"/>
    </source>
</evidence>
<dbReference type="AlphaFoldDB" id="A0A829WYU8"/>
<evidence type="ECO:0000313" key="2">
    <source>
        <dbReference type="Proteomes" id="UP000484858"/>
    </source>
</evidence>
<name>A0A829WYU8_GLUOY</name>
<accession>A0A829WYU8</accession>
<dbReference type="EMBL" id="BARJ01000009">
    <property type="protein sequence ID" value="GEM17044.1"/>
    <property type="molecule type" value="Genomic_DNA"/>
</dbReference>
<sequence length="69" mass="7441">MLFGYLLGFLIVPRLITQERFPELPCICGVILTLMAFLTTGYVSIRCIALLDAANAMNANALSYCGAAP</sequence>